<dbReference type="Pfam" id="PF00139">
    <property type="entry name" value="Lectin_legB"/>
    <property type="match status" value="1"/>
</dbReference>
<dbReference type="AlphaFoldDB" id="A0AAV8QQR5"/>
<feature type="signal peptide" evidence="4">
    <location>
        <begin position="1"/>
        <end position="21"/>
    </location>
</feature>
<feature type="transmembrane region" description="Helical" evidence="3">
    <location>
        <begin position="296"/>
        <end position="320"/>
    </location>
</feature>
<dbReference type="EMBL" id="JAQQAF010000005">
    <property type="protein sequence ID" value="KAJ8486084.1"/>
    <property type="molecule type" value="Genomic_DNA"/>
</dbReference>
<sequence>MDIAFGVLLAPLLLLLPPASCVDVSFDFASFSFLNLTLLGDSYLKNGTIGLTRETDVPSSSAGAAICTLPIRFLDPGTDAAASFAAKFSFSVTNPNPDSYGDGLTFFISPGNATIGSTGGYLGLFSPSGNSSGGGNGSIIAIEFDARLDVGLGDPSGNHVGLDVDSPISKASVDLTPYGIDLKSGKLITAWVDYHQNVTMLKVWLGYTDVKPKDPVLITTVDLSKHFAEYMYVGFSASTEGSTEVHTIDGWTFQAFSSAAVANTTPSVPHNASGGSWSAIPAIPMANARDGPHRKLGLGLAIIGPATFAVAFAVLVWVSAKKWLEKKANKEVFKSEFLKGPRKRPIDFKDNKEHKLVNLVDWVWRLYSEDRLIEAADSKLNGEFDEGEMLRLLLVGLSCANPNCAERPTMRRVLQILNREAEPMAVPKKKPLLMFTSAASFSMTEIVSDIEGSTVITISTQI</sequence>
<proteinExistence type="inferred from homology"/>
<keyword evidence="3" id="KW-1133">Transmembrane helix</keyword>
<keyword evidence="3" id="KW-0812">Transmembrane</keyword>
<dbReference type="CDD" id="cd06899">
    <property type="entry name" value="lectin_legume_LecRK_Arcelin_ConA"/>
    <property type="match status" value="1"/>
</dbReference>
<keyword evidence="2" id="KW-0430">Lectin</keyword>
<protein>
    <recommendedName>
        <fullName evidence="5">Legume lectin domain-containing protein</fullName>
    </recommendedName>
</protein>
<dbReference type="PANTHER" id="PTHR32401">
    <property type="entry name" value="CONCANAVALIN A-LIKE LECTIN FAMILY PROTEIN"/>
    <property type="match status" value="1"/>
</dbReference>
<dbReference type="Gene3D" id="1.10.510.10">
    <property type="entry name" value="Transferase(Phosphotransferase) domain 1"/>
    <property type="match status" value="1"/>
</dbReference>
<accession>A0AAV8QQR5</accession>
<comment type="caution">
    <text evidence="6">The sequence shown here is derived from an EMBL/GenBank/DDBJ whole genome shotgun (WGS) entry which is preliminary data.</text>
</comment>
<dbReference type="FunFam" id="2.60.120.200:FF:000141">
    <property type="entry name" value="L-type lectin-domain containing receptor kinase VIII.1"/>
    <property type="match status" value="1"/>
</dbReference>
<evidence type="ECO:0000256" key="2">
    <source>
        <dbReference type="ARBA" id="ARBA00022734"/>
    </source>
</evidence>
<comment type="similarity">
    <text evidence="1">Belongs to the leguminous lectin family.</text>
</comment>
<dbReference type="InterPro" id="IPR001220">
    <property type="entry name" value="Legume_lectin_dom"/>
</dbReference>
<dbReference type="InterPro" id="IPR013320">
    <property type="entry name" value="ConA-like_dom_sf"/>
</dbReference>
<dbReference type="InterPro" id="IPR050258">
    <property type="entry name" value="Leguminous_Lectin"/>
</dbReference>
<evidence type="ECO:0000313" key="7">
    <source>
        <dbReference type="Proteomes" id="UP001222027"/>
    </source>
</evidence>
<feature type="chain" id="PRO_5043608603" description="Legume lectin domain-containing protein" evidence="4">
    <location>
        <begin position="22"/>
        <end position="462"/>
    </location>
</feature>
<dbReference type="PANTHER" id="PTHR32401:SF48">
    <property type="entry name" value="LEGUME LECTIN DOMAIN-CONTAINING PROTEIN"/>
    <property type="match status" value="1"/>
</dbReference>
<dbReference type="Gene3D" id="2.60.120.200">
    <property type="match status" value="1"/>
</dbReference>
<evidence type="ECO:0000256" key="4">
    <source>
        <dbReference type="SAM" id="SignalP"/>
    </source>
</evidence>
<evidence type="ECO:0000259" key="5">
    <source>
        <dbReference type="Pfam" id="PF00139"/>
    </source>
</evidence>
<dbReference type="Proteomes" id="UP001222027">
    <property type="component" value="Unassembled WGS sequence"/>
</dbReference>
<name>A0AAV8QQR5_ENSVE</name>
<evidence type="ECO:0000256" key="1">
    <source>
        <dbReference type="ARBA" id="ARBA00007606"/>
    </source>
</evidence>
<evidence type="ECO:0000256" key="3">
    <source>
        <dbReference type="SAM" id="Phobius"/>
    </source>
</evidence>
<gene>
    <name evidence="6" type="ORF">OPV22_018569</name>
</gene>
<reference evidence="6 7" key="1">
    <citation type="submission" date="2022-12" db="EMBL/GenBank/DDBJ databases">
        <title>Chromosome-scale assembly of the Ensete ventricosum genome.</title>
        <authorList>
            <person name="Dussert Y."/>
            <person name="Stocks J."/>
            <person name="Wendawek A."/>
            <person name="Woldeyes F."/>
            <person name="Nichols R.A."/>
            <person name="Borrell J.S."/>
        </authorList>
    </citation>
    <scope>NUCLEOTIDE SEQUENCE [LARGE SCALE GENOMIC DNA]</scope>
    <source>
        <strain evidence="7">cv. Maze</strain>
        <tissue evidence="6">Seeds</tissue>
    </source>
</reference>
<keyword evidence="7" id="KW-1185">Reference proteome</keyword>
<keyword evidence="3" id="KW-0472">Membrane</keyword>
<evidence type="ECO:0000313" key="6">
    <source>
        <dbReference type="EMBL" id="KAJ8486084.1"/>
    </source>
</evidence>
<dbReference type="SUPFAM" id="SSF49899">
    <property type="entry name" value="Concanavalin A-like lectins/glucanases"/>
    <property type="match status" value="1"/>
</dbReference>
<dbReference type="GO" id="GO:0030246">
    <property type="term" value="F:carbohydrate binding"/>
    <property type="evidence" value="ECO:0007669"/>
    <property type="project" value="UniProtKB-KW"/>
</dbReference>
<feature type="domain" description="Legume lectin" evidence="5">
    <location>
        <begin position="24"/>
        <end position="259"/>
    </location>
</feature>
<organism evidence="6 7">
    <name type="scientific">Ensete ventricosum</name>
    <name type="common">Abyssinian banana</name>
    <name type="synonym">Musa ensete</name>
    <dbReference type="NCBI Taxonomy" id="4639"/>
    <lineage>
        <taxon>Eukaryota</taxon>
        <taxon>Viridiplantae</taxon>
        <taxon>Streptophyta</taxon>
        <taxon>Embryophyta</taxon>
        <taxon>Tracheophyta</taxon>
        <taxon>Spermatophyta</taxon>
        <taxon>Magnoliopsida</taxon>
        <taxon>Liliopsida</taxon>
        <taxon>Zingiberales</taxon>
        <taxon>Musaceae</taxon>
        <taxon>Ensete</taxon>
    </lineage>
</organism>
<keyword evidence="4" id="KW-0732">Signal</keyword>